<dbReference type="HOGENOM" id="CLU_3211929_0_0_9"/>
<sequence>MAEKRQKKLIKTVPFTGAVFFLAKSRAKVDSKFTSFVILFKQDV</sequence>
<evidence type="ECO:0000313" key="1">
    <source>
        <dbReference type="EMBL" id="AFJ61376.1"/>
    </source>
</evidence>
<evidence type="ECO:0000313" key="2">
    <source>
        <dbReference type="Proteomes" id="UP000002878"/>
    </source>
</evidence>
<dbReference type="AlphaFoldDB" id="I2C402"/>
<proteinExistence type="predicted"/>
<protein>
    <submittedName>
        <fullName evidence="1">Uncharacterized protein</fullName>
    </submittedName>
</protein>
<dbReference type="Proteomes" id="UP000002878">
    <property type="component" value="Chromosome"/>
</dbReference>
<dbReference type="KEGG" id="bqy:MUS_1357"/>
<gene>
    <name evidence="1" type="ORF">MUS_1357</name>
</gene>
<name>I2C402_BACAY</name>
<reference evidence="1 2" key="1">
    <citation type="journal article" date="2012" name="J. Biotechnol.">
        <title>Genome sequence of the plant growth promoting strain Bacillus amyloliquefaciens subsp. plantarum B9601-Y2 and expression of mersacidin and other secondary metabolites.</title>
        <authorList>
            <person name="He P."/>
            <person name="Hao K."/>
            <person name="Blom J."/>
            <person name="Ruckert C."/>
            <person name="Vater J."/>
            <person name="Mao Z."/>
            <person name="Wu Y."/>
            <person name="Hou M."/>
            <person name="He P."/>
            <person name="He Y."/>
            <person name="Borriss R."/>
        </authorList>
    </citation>
    <scope>NUCLEOTIDE SEQUENCE [LARGE SCALE GENOMIC DNA]</scope>
    <source>
        <strain evidence="1">Y2</strain>
    </source>
</reference>
<accession>I2C402</accession>
<dbReference type="EMBL" id="CP003332">
    <property type="protein sequence ID" value="AFJ61376.1"/>
    <property type="molecule type" value="Genomic_DNA"/>
</dbReference>
<organism evidence="1 2">
    <name type="scientific">Bacillus amyloliquefaciens (strain Y2)</name>
    <name type="common">Bacillus amyloliquefaciens subsp. plantarum (strain B9601-Y2)</name>
    <dbReference type="NCBI Taxonomy" id="1155777"/>
    <lineage>
        <taxon>Bacteria</taxon>
        <taxon>Bacillati</taxon>
        <taxon>Bacillota</taxon>
        <taxon>Bacilli</taxon>
        <taxon>Bacillales</taxon>
        <taxon>Bacillaceae</taxon>
        <taxon>Bacillus</taxon>
        <taxon>Bacillus amyloliquefaciens group</taxon>
    </lineage>
</organism>
<dbReference type="PATRIC" id="fig|1126211.3.peg.1284"/>